<dbReference type="Proteomes" id="UP000053875">
    <property type="component" value="Unassembled WGS sequence"/>
</dbReference>
<organism evidence="3 4">
    <name type="scientific">Dryobates pubescens</name>
    <name type="common">Downy woodpecker</name>
    <name type="synonym">Picoides pubescens</name>
    <dbReference type="NCBI Taxonomy" id="118200"/>
    <lineage>
        <taxon>Eukaryota</taxon>
        <taxon>Metazoa</taxon>
        <taxon>Chordata</taxon>
        <taxon>Craniata</taxon>
        <taxon>Vertebrata</taxon>
        <taxon>Euteleostomi</taxon>
        <taxon>Archelosauria</taxon>
        <taxon>Archosauria</taxon>
        <taxon>Dinosauria</taxon>
        <taxon>Saurischia</taxon>
        <taxon>Theropoda</taxon>
        <taxon>Coelurosauria</taxon>
        <taxon>Aves</taxon>
        <taxon>Neognathae</taxon>
        <taxon>Neoaves</taxon>
        <taxon>Telluraves</taxon>
        <taxon>Coraciimorphae</taxon>
        <taxon>Piciformes</taxon>
        <taxon>Picidae</taxon>
        <taxon>Dryobates</taxon>
    </lineage>
</organism>
<accession>A0A093GS20</accession>
<evidence type="ECO:0000256" key="2">
    <source>
        <dbReference type="SAM" id="MobiDB-lite"/>
    </source>
</evidence>
<dbReference type="AlphaFoldDB" id="A0A093GS20"/>
<keyword evidence="1" id="KW-0175">Coiled coil</keyword>
<feature type="compositionally biased region" description="Basic residues" evidence="2">
    <location>
        <begin position="1"/>
        <end position="19"/>
    </location>
</feature>
<feature type="non-terminal residue" evidence="3">
    <location>
        <position position="1"/>
    </location>
</feature>
<feature type="non-terminal residue" evidence="3">
    <location>
        <position position="188"/>
    </location>
</feature>
<dbReference type="PANTHER" id="PTHR14778">
    <property type="entry name" value="KINETOCHORE-ASSOCIATED PROTEIN DSN1 HOMOLOG"/>
    <property type="match status" value="1"/>
</dbReference>
<dbReference type="GO" id="GO:0051301">
    <property type="term" value="P:cell division"/>
    <property type="evidence" value="ECO:0007669"/>
    <property type="project" value="InterPro"/>
</dbReference>
<dbReference type="InterPro" id="IPR013218">
    <property type="entry name" value="Dsn1/Mis13"/>
</dbReference>
<gene>
    <name evidence="3" type="ORF">N307_08256</name>
</gene>
<feature type="coiled-coil region" evidence="1">
    <location>
        <begin position="112"/>
        <end position="146"/>
    </location>
</feature>
<keyword evidence="4" id="KW-1185">Reference proteome</keyword>
<proteinExistence type="predicted"/>
<dbReference type="GO" id="GO:0007059">
    <property type="term" value="P:chromosome segregation"/>
    <property type="evidence" value="ECO:0007669"/>
    <property type="project" value="InterPro"/>
</dbReference>
<evidence type="ECO:0000313" key="4">
    <source>
        <dbReference type="Proteomes" id="UP000053875"/>
    </source>
</evidence>
<reference evidence="3 4" key="1">
    <citation type="submission" date="2014-04" db="EMBL/GenBank/DDBJ databases">
        <title>Genome evolution of avian class.</title>
        <authorList>
            <person name="Zhang G."/>
            <person name="Li C."/>
        </authorList>
    </citation>
    <scope>NUCLEOTIDE SEQUENCE [LARGE SCALE GENOMIC DNA]</scope>
    <source>
        <strain evidence="3">BGI_N307</strain>
    </source>
</reference>
<dbReference type="EMBL" id="KL216449">
    <property type="protein sequence ID" value="KFV69594.1"/>
    <property type="molecule type" value="Genomic_DNA"/>
</dbReference>
<dbReference type="Pfam" id="PF08202">
    <property type="entry name" value="MIS13"/>
    <property type="match status" value="1"/>
</dbReference>
<dbReference type="PANTHER" id="PTHR14778:SF2">
    <property type="entry name" value="KINETOCHORE-ASSOCIATED PROTEIN DSN1 HOMOLOG"/>
    <property type="match status" value="1"/>
</dbReference>
<evidence type="ECO:0000313" key="3">
    <source>
        <dbReference type="EMBL" id="KFV69594.1"/>
    </source>
</evidence>
<evidence type="ECO:0000256" key="1">
    <source>
        <dbReference type="SAM" id="Coils"/>
    </source>
</evidence>
<sequence length="188" mass="21582">QARRRSWRRSSLKGSKRRQSLPPVHQEVTALSPLRALSPPQFSAQKLEHSLQQSHSFSPEAFRAKVHSLAEDLRSYLQKLNRDGTLRGCVEEPEGALDPALQKSVAQIKEHIARFTTECQAWDQLLQRYQEEAEDISRQLEECRRKEGGTEPQDYLQTSQAEVLSTKPNYQQILDEQGEVLSFMQLVV</sequence>
<dbReference type="STRING" id="118200.A0A093GS20"/>
<protein>
    <submittedName>
        <fullName evidence="3">Kinetochore-associated protein DSN1</fullName>
    </submittedName>
</protein>
<dbReference type="GO" id="GO:0000444">
    <property type="term" value="C:MIS12/MIND type complex"/>
    <property type="evidence" value="ECO:0007669"/>
    <property type="project" value="InterPro"/>
</dbReference>
<feature type="region of interest" description="Disordered" evidence="2">
    <location>
        <begin position="1"/>
        <end position="25"/>
    </location>
</feature>
<name>A0A093GS20_DRYPU</name>